<dbReference type="EMBL" id="JANBVO010000088">
    <property type="protein sequence ID" value="KAJ9130475.1"/>
    <property type="molecule type" value="Genomic_DNA"/>
</dbReference>
<gene>
    <name evidence="2" type="ORF">NKR23_g12183</name>
</gene>
<evidence type="ECO:0000313" key="3">
    <source>
        <dbReference type="Proteomes" id="UP001174694"/>
    </source>
</evidence>
<sequence length="219" mass="24197">MGTRQPTRLKVLVEDDWLELDAAVDGHYESVLRAIMDAFLIVPVSPDVLDRIRFVCYFRQSLQKCRVITPYRLSATVADCQSGKAKEDSFAMKFFRGGGIRGVAALAAAGADNKDVGQLLSRLSADEVESLVQSIDTIKAHGDFDYIVETIRRKKPKGAAKRTYLPGSQPRKSRRKRSDLGKDDADAAGSLRKPDIEQPTHPTRTIIGRQLNDHTSLGA</sequence>
<evidence type="ECO:0000256" key="1">
    <source>
        <dbReference type="SAM" id="MobiDB-lite"/>
    </source>
</evidence>
<reference evidence="2" key="1">
    <citation type="submission" date="2022-07" db="EMBL/GenBank/DDBJ databases">
        <title>Fungi with potential for degradation of polypropylene.</title>
        <authorList>
            <person name="Gostincar C."/>
        </authorList>
    </citation>
    <scope>NUCLEOTIDE SEQUENCE</scope>
    <source>
        <strain evidence="2">EXF-13308</strain>
    </source>
</reference>
<evidence type="ECO:0000313" key="2">
    <source>
        <dbReference type="EMBL" id="KAJ9130475.1"/>
    </source>
</evidence>
<feature type="region of interest" description="Disordered" evidence="1">
    <location>
        <begin position="157"/>
        <end position="219"/>
    </location>
</feature>
<dbReference type="AlphaFoldDB" id="A0AA38R9Z2"/>
<organism evidence="2 3">
    <name type="scientific">Pleurostoma richardsiae</name>
    <dbReference type="NCBI Taxonomy" id="41990"/>
    <lineage>
        <taxon>Eukaryota</taxon>
        <taxon>Fungi</taxon>
        <taxon>Dikarya</taxon>
        <taxon>Ascomycota</taxon>
        <taxon>Pezizomycotina</taxon>
        <taxon>Sordariomycetes</taxon>
        <taxon>Sordariomycetidae</taxon>
        <taxon>Calosphaeriales</taxon>
        <taxon>Pleurostomataceae</taxon>
        <taxon>Pleurostoma</taxon>
    </lineage>
</organism>
<keyword evidence="3" id="KW-1185">Reference proteome</keyword>
<protein>
    <submittedName>
        <fullName evidence="2">Uncharacterized protein</fullName>
    </submittedName>
</protein>
<accession>A0AA38R9Z2</accession>
<proteinExistence type="predicted"/>
<comment type="caution">
    <text evidence="2">The sequence shown here is derived from an EMBL/GenBank/DDBJ whole genome shotgun (WGS) entry which is preliminary data.</text>
</comment>
<dbReference type="Proteomes" id="UP001174694">
    <property type="component" value="Unassembled WGS sequence"/>
</dbReference>
<name>A0AA38R9Z2_9PEZI</name>